<organism evidence="1 2">
    <name type="scientific">Meiothermus taiwanensis</name>
    <dbReference type="NCBI Taxonomy" id="172827"/>
    <lineage>
        <taxon>Bacteria</taxon>
        <taxon>Thermotogati</taxon>
        <taxon>Deinococcota</taxon>
        <taxon>Deinococci</taxon>
        <taxon>Thermales</taxon>
        <taxon>Thermaceae</taxon>
        <taxon>Meiothermus</taxon>
    </lineage>
</organism>
<dbReference type="InterPro" id="IPR043129">
    <property type="entry name" value="ATPase_NBD"/>
</dbReference>
<dbReference type="Gene3D" id="3.30.420.40">
    <property type="match status" value="2"/>
</dbReference>
<dbReference type="PANTHER" id="PTHR18964">
    <property type="entry name" value="ROK (REPRESSOR, ORF, KINASE) FAMILY"/>
    <property type="match status" value="1"/>
</dbReference>
<dbReference type="Pfam" id="PF00480">
    <property type="entry name" value="ROK"/>
    <property type="match status" value="1"/>
</dbReference>
<dbReference type="EC" id="2.7.1.2" evidence="1"/>
<keyword evidence="1" id="KW-0418">Kinase</keyword>
<proteinExistence type="predicted"/>
<dbReference type="GO" id="GO:0004340">
    <property type="term" value="F:glucokinase activity"/>
    <property type="evidence" value="ECO:0007669"/>
    <property type="project" value="UniProtKB-EC"/>
</dbReference>
<evidence type="ECO:0000313" key="1">
    <source>
        <dbReference type="EMBL" id="RIH78009.1"/>
    </source>
</evidence>
<name>A0A399E405_9DEIN</name>
<dbReference type="InterPro" id="IPR000600">
    <property type="entry name" value="ROK"/>
</dbReference>
<dbReference type="AlphaFoldDB" id="A0A399E405"/>
<dbReference type="RefSeq" id="WP_027888856.1">
    <property type="nucleotide sequence ID" value="NZ_JBHSXZ010000070.1"/>
</dbReference>
<gene>
    <name evidence="1" type="primary">glkA</name>
    <name evidence="1" type="ORF">Mcate_01023</name>
</gene>
<dbReference type="CDD" id="cd24065">
    <property type="entry name" value="ASKHA_NBD_ROK_TtHK-like"/>
    <property type="match status" value="1"/>
</dbReference>
<protein>
    <submittedName>
        <fullName evidence="1">Glucokinase</fullName>
        <ecNumber evidence="1">2.7.1.2</ecNumber>
    </submittedName>
</protein>
<dbReference type="EMBL" id="QWKX01000019">
    <property type="protein sequence ID" value="RIH78009.1"/>
    <property type="molecule type" value="Genomic_DNA"/>
</dbReference>
<dbReference type="OrthoDB" id="9810372at2"/>
<accession>A0A399E405</accession>
<evidence type="ECO:0000313" key="2">
    <source>
        <dbReference type="Proteomes" id="UP000266089"/>
    </source>
</evidence>
<sequence length="300" mass="30989">MSVVGIDLGGTKIMAGVFSEGVIKAKVTVPTPEEGGQAVVDAMAQAAKAAIEAAGVGVQAIGLGTPGPLDFKRGRIKFAPNIANFTDFPIVERLEQATGLRVYMENDANAAALAEHKLGAAQGAESTLYMTVSTGVGGGFVWGNKVLRGVNGQGGEIGHITMQPGGPLCGCGLDGCLEALATGPAMERMALASFKREMGTRELFALFQQGDPRASRIVLQAASWVGIALASLVKCYDPEVIVLGGGVALNAGPAYLEEVQRSYHRYMENWITPPLHLAKLGGEAGLLGAALTAAIEIGEI</sequence>
<comment type="caution">
    <text evidence="1">The sequence shown here is derived from an EMBL/GenBank/DDBJ whole genome shotgun (WGS) entry which is preliminary data.</text>
</comment>
<reference evidence="1 2" key="1">
    <citation type="submission" date="2018-08" db="EMBL/GenBank/DDBJ databases">
        <title>Meiothermus cateniformans JCM 15151 genome sequencing project.</title>
        <authorList>
            <person name="Da Costa M.S."/>
            <person name="Albuquerque L."/>
            <person name="Raposo P."/>
            <person name="Froufe H.J.C."/>
            <person name="Barroso C.S."/>
            <person name="Egas C."/>
        </authorList>
    </citation>
    <scope>NUCLEOTIDE SEQUENCE [LARGE SCALE GENOMIC DNA]</scope>
    <source>
        <strain evidence="1 2">JCM 15151</strain>
    </source>
</reference>
<dbReference type="SUPFAM" id="SSF53067">
    <property type="entry name" value="Actin-like ATPase domain"/>
    <property type="match status" value="1"/>
</dbReference>
<keyword evidence="1" id="KW-0808">Transferase</keyword>
<dbReference type="PROSITE" id="PS01125">
    <property type="entry name" value="ROK"/>
    <property type="match status" value="1"/>
</dbReference>
<dbReference type="InterPro" id="IPR049874">
    <property type="entry name" value="ROK_cs"/>
</dbReference>
<dbReference type="PANTHER" id="PTHR18964:SF173">
    <property type="entry name" value="GLUCOKINASE"/>
    <property type="match status" value="1"/>
</dbReference>
<dbReference type="Proteomes" id="UP000266089">
    <property type="component" value="Unassembled WGS sequence"/>
</dbReference>